<evidence type="ECO:0000313" key="1">
    <source>
        <dbReference type="EMBL" id="CAF4355985.1"/>
    </source>
</evidence>
<feature type="non-terminal residue" evidence="1">
    <location>
        <position position="30"/>
    </location>
</feature>
<protein>
    <submittedName>
        <fullName evidence="1">Uncharacterized protein</fullName>
    </submittedName>
</protein>
<accession>A0A820L6J6</accession>
<evidence type="ECO:0000313" key="2">
    <source>
        <dbReference type="Proteomes" id="UP000663868"/>
    </source>
</evidence>
<sequence length="30" mass="3287">MSSPSLVSLTYAAQEVNIYLRSIILIFGVT</sequence>
<dbReference type="AlphaFoldDB" id="A0A820L6J6"/>
<dbReference type="Proteomes" id="UP000663868">
    <property type="component" value="Unassembled WGS sequence"/>
</dbReference>
<gene>
    <name evidence="1" type="ORF">KXQ929_LOCUS48542</name>
</gene>
<dbReference type="EMBL" id="CAJOBB010019196">
    <property type="protein sequence ID" value="CAF4355985.1"/>
    <property type="molecule type" value="Genomic_DNA"/>
</dbReference>
<name>A0A820L6J6_9BILA</name>
<organism evidence="1 2">
    <name type="scientific">Adineta steineri</name>
    <dbReference type="NCBI Taxonomy" id="433720"/>
    <lineage>
        <taxon>Eukaryota</taxon>
        <taxon>Metazoa</taxon>
        <taxon>Spiralia</taxon>
        <taxon>Gnathifera</taxon>
        <taxon>Rotifera</taxon>
        <taxon>Eurotatoria</taxon>
        <taxon>Bdelloidea</taxon>
        <taxon>Adinetida</taxon>
        <taxon>Adinetidae</taxon>
        <taxon>Adineta</taxon>
    </lineage>
</organism>
<reference evidence="1" key="1">
    <citation type="submission" date="2021-02" db="EMBL/GenBank/DDBJ databases">
        <authorList>
            <person name="Nowell W R."/>
        </authorList>
    </citation>
    <scope>NUCLEOTIDE SEQUENCE</scope>
</reference>
<comment type="caution">
    <text evidence="1">The sequence shown here is derived from an EMBL/GenBank/DDBJ whole genome shotgun (WGS) entry which is preliminary data.</text>
</comment>
<proteinExistence type="predicted"/>